<reference evidence="1 2" key="1">
    <citation type="journal article" date="2016" name="Nat. Commun.">
        <title>Thousands of microbial genomes shed light on interconnected biogeochemical processes in an aquifer system.</title>
        <authorList>
            <person name="Anantharaman K."/>
            <person name="Brown C.T."/>
            <person name="Hug L.A."/>
            <person name="Sharon I."/>
            <person name="Castelle C.J."/>
            <person name="Probst A.J."/>
            <person name="Thomas B.C."/>
            <person name="Singh A."/>
            <person name="Wilkins M.J."/>
            <person name="Karaoz U."/>
            <person name="Brodie E.L."/>
            <person name="Williams K.H."/>
            <person name="Hubbard S.S."/>
            <person name="Banfield J.F."/>
        </authorList>
    </citation>
    <scope>NUCLEOTIDE SEQUENCE [LARGE SCALE GENOMIC DNA]</scope>
</reference>
<name>A0A1G1YWH4_9BACT</name>
<evidence type="ECO:0000313" key="2">
    <source>
        <dbReference type="Proteomes" id="UP000177062"/>
    </source>
</evidence>
<dbReference type="AlphaFoldDB" id="A0A1G1YWH4"/>
<accession>A0A1G1YWH4</accession>
<proteinExistence type="predicted"/>
<comment type="caution">
    <text evidence="1">The sequence shown here is derived from an EMBL/GenBank/DDBJ whole genome shotgun (WGS) entry which is preliminary data.</text>
</comment>
<evidence type="ECO:0000313" key="1">
    <source>
        <dbReference type="EMBL" id="OGY56748.1"/>
    </source>
</evidence>
<sequence length="226" mass="24656">MYVHIRYATKEFRMQLYLTNQQAERVAAISSLCSNDRDSPRAAVYLAWRPEGEKVVFSVSAIGDYVAAFRSQVVDGKPSGEEKRLYRGGVAVHGESFKNALARGGVGPGPNIVLQTSPGGITIGTDISGRSTSTARITAKKLWYPQATKLLARFRGQPDGGLIIRPGQLAQALEALGPSPQYHTDERDICFLLPLADHRQPWGFRELTKEGEGSFGVLIQPVLLSS</sequence>
<protein>
    <submittedName>
        <fullName evidence="1">Uncharacterized protein</fullName>
    </submittedName>
</protein>
<organism evidence="1 2">
    <name type="scientific">Candidatus Colwellbacteria bacterium RBG_13_48_8</name>
    <dbReference type="NCBI Taxonomy" id="1797685"/>
    <lineage>
        <taxon>Bacteria</taxon>
        <taxon>Candidatus Colwelliibacteriota</taxon>
    </lineage>
</organism>
<dbReference type="Proteomes" id="UP000177062">
    <property type="component" value="Unassembled WGS sequence"/>
</dbReference>
<dbReference type="EMBL" id="MHIT01000019">
    <property type="protein sequence ID" value="OGY56748.1"/>
    <property type="molecule type" value="Genomic_DNA"/>
</dbReference>
<gene>
    <name evidence="1" type="ORF">A2Y84_01555</name>
</gene>